<feature type="signal peptide" evidence="2">
    <location>
        <begin position="1"/>
        <end position="40"/>
    </location>
</feature>
<evidence type="ECO:0008006" key="5">
    <source>
        <dbReference type="Google" id="ProtNLM"/>
    </source>
</evidence>
<evidence type="ECO:0000313" key="4">
    <source>
        <dbReference type="Proteomes" id="UP000294737"/>
    </source>
</evidence>
<dbReference type="RefSeq" id="WP_112990971.1">
    <property type="nucleotide sequence ID" value="NZ_PTLZ01000001.1"/>
</dbReference>
<dbReference type="EMBL" id="SNWF01000004">
    <property type="protein sequence ID" value="TDN94348.1"/>
    <property type="molecule type" value="Genomic_DNA"/>
</dbReference>
<feature type="chain" id="PRO_5020811366" description="SLH domain-containing protein" evidence="2">
    <location>
        <begin position="41"/>
        <end position="393"/>
    </location>
</feature>
<dbReference type="Proteomes" id="UP000294737">
    <property type="component" value="Unassembled WGS sequence"/>
</dbReference>
<comment type="subcellular location">
    <subcellularLocation>
        <location evidence="1">Cell outer membrane</location>
    </subcellularLocation>
</comment>
<evidence type="ECO:0000256" key="2">
    <source>
        <dbReference type="SAM" id="SignalP"/>
    </source>
</evidence>
<keyword evidence="4" id="KW-1185">Reference proteome</keyword>
<dbReference type="GO" id="GO:0009279">
    <property type="term" value="C:cell outer membrane"/>
    <property type="evidence" value="ECO:0007669"/>
    <property type="project" value="UniProtKB-SubCell"/>
</dbReference>
<proteinExistence type="predicted"/>
<accession>A0A4V3BWA9</accession>
<reference evidence="3 4" key="1">
    <citation type="submission" date="2019-03" db="EMBL/GenBank/DDBJ databases">
        <title>Genomic Encyclopedia of Type Strains, Phase IV (KMG-IV): sequencing the most valuable type-strain genomes for metagenomic binning, comparative biology and taxonomic classification.</title>
        <authorList>
            <person name="Goeker M."/>
        </authorList>
    </citation>
    <scope>NUCLEOTIDE SEQUENCE [LARGE SCALE GENOMIC DNA]</scope>
    <source>
        <strain evidence="3 4">DSM 18555</strain>
    </source>
</reference>
<organism evidence="3 4">
    <name type="scientific">Herminiimonas fonticola</name>
    <dbReference type="NCBI Taxonomy" id="303380"/>
    <lineage>
        <taxon>Bacteria</taxon>
        <taxon>Pseudomonadati</taxon>
        <taxon>Pseudomonadota</taxon>
        <taxon>Betaproteobacteria</taxon>
        <taxon>Burkholderiales</taxon>
        <taxon>Oxalobacteraceae</taxon>
        <taxon>Herminiimonas</taxon>
    </lineage>
</organism>
<evidence type="ECO:0000256" key="1">
    <source>
        <dbReference type="ARBA" id="ARBA00004442"/>
    </source>
</evidence>
<gene>
    <name evidence="3" type="ORF">EV677_0891</name>
</gene>
<dbReference type="OrthoDB" id="8724876at2"/>
<evidence type="ECO:0000313" key="3">
    <source>
        <dbReference type="EMBL" id="TDN94348.1"/>
    </source>
</evidence>
<dbReference type="InterPro" id="IPR011250">
    <property type="entry name" value="OMP/PagP_B-barrel"/>
</dbReference>
<dbReference type="AlphaFoldDB" id="A0A4V3BWA9"/>
<comment type="caution">
    <text evidence="3">The sequence shown here is derived from an EMBL/GenBank/DDBJ whole genome shotgun (WGS) entry which is preliminary data.</text>
</comment>
<protein>
    <recommendedName>
        <fullName evidence="5">SLH domain-containing protein</fullName>
    </recommendedName>
</protein>
<name>A0A4V3BWA9_9BURK</name>
<dbReference type="SUPFAM" id="SSF56925">
    <property type="entry name" value="OMPA-like"/>
    <property type="match status" value="1"/>
</dbReference>
<keyword evidence="2" id="KW-0732">Signal</keyword>
<sequence length="393" mass="39484">MRSFIYPYKSSGVMQEKLALSCASAVLLALLSLPHASTQAQPVTGTTGVEIQPIVQQDLTSIAQDKYQKLIDAGIFSASSGTSSSTLDADLTRAQFAAIAAKIQSLETKTGSTQFADINPAFSSASVAAQLGVIEGVSSGTQSADDKKSAATLAELFTALSKSGTLSQVELDQLLVKVGMGGDGTAKTGESQKTSTATNDDAIRAANNAAANIINSAPDGAATTAGVAGVSAGSLASLALTLATTVAVATSSSANEIALANAAKRGANYTVTPLSNWPANLNATYNGRLSGALSDSSAVGGNLTMNVNFATIRSAGAIPGSVLFDNGKGSASLNLVQFNGFVGGGMNGTYNGQAMTGFIRNGQFYGPAAEALKGSWDMSTSSVSGGGTFVANR</sequence>
<dbReference type="Gene3D" id="2.40.160.90">
    <property type="match status" value="1"/>
</dbReference>